<protein>
    <submittedName>
        <fullName evidence="1">Uncharacterized protein</fullName>
    </submittedName>
</protein>
<sequence>DKEEENFNLDDLNLVLEYTKKLNINYQNLF</sequence>
<accession>X1GG06</accession>
<gene>
    <name evidence="1" type="ORF">S03H2_24655</name>
</gene>
<name>X1GG06_9ZZZZ</name>
<reference evidence="1" key="1">
    <citation type="journal article" date="2014" name="Front. Microbiol.">
        <title>High frequency of phylogenetically diverse reductive dehalogenase-homologous genes in deep subseafloor sedimentary metagenomes.</title>
        <authorList>
            <person name="Kawai M."/>
            <person name="Futagami T."/>
            <person name="Toyoda A."/>
            <person name="Takaki Y."/>
            <person name="Nishi S."/>
            <person name="Hori S."/>
            <person name="Arai W."/>
            <person name="Tsubouchi T."/>
            <person name="Morono Y."/>
            <person name="Uchiyama I."/>
            <person name="Ito T."/>
            <person name="Fujiyama A."/>
            <person name="Inagaki F."/>
            <person name="Takami H."/>
        </authorList>
    </citation>
    <scope>NUCLEOTIDE SEQUENCE</scope>
    <source>
        <strain evidence="1">Expedition CK06-06</strain>
    </source>
</reference>
<proteinExistence type="predicted"/>
<evidence type="ECO:0000313" key="1">
    <source>
        <dbReference type="EMBL" id="GAH40514.1"/>
    </source>
</evidence>
<comment type="caution">
    <text evidence="1">The sequence shown here is derived from an EMBL/GenBank/DDBJ whole genome shotgun (WGS) entry which is preliminary data.</text>
</comment>
<dbReference type="AlphaFoldDB" id="X1GG06"/>
<organism evidence="1">
    <name type="scientific">marine sediment metagenome</name>
    <dbReference type="NCBI Taxonomy" id="412755"/>
    <lineage>
        <taxon>unclassified sequences</taxon>
        <taxon>metagenomes</taxon>
        <taxon>ecological metagenomes</taxon>
    </lineage>
</organism>
<feature type="non-terminal residue" evidence="1">
    <location>
        <position position="1"/>
    </location>
</feature>
<dbReference type="EMBL" id="BARU01013758">
    <property type="protein sequence ID" value="GAH40514.1"/>
    <property type="molecule type" value="Genomic_DNA"/>
</dbReference>